<dbReference type="SUPFAM" id="SSF55729">
    <property type="entry name" value="Acyl-CoA N-acyltransferases (Nat)"/>
    <property type="match status" value="1"/>
</dbReference>
<dbReference type="RefSeq" id="WP_126778281.1">
    <property type="nucleotide sequence ID" value="NZ_NGJU01000002.1"/>
</dbReference>
<dbReference type="OrthoDB" id="4228396at2"/>
<dbReference type="PANTHER" id="PTHR43617">
    <property type="entry name" value="L-AMINO ACID N-ACETYLTRANSFERASE"/>
    <property type="match status" value="1"/>
</dbReference>
<dbReference type="GeneID" id="98567202"/>
<dbReference type="PROSITE" id="PS51186">
    <property type="entry name" value="GNAT"/>
    <property type="match status" value="1"/>
</dbReference>
<gene>
    <name evidence="2" type="ORF">CBF35_02380</name>
</gene>
<dbReference type="InterPro" id="IPR050276">
    <property type="entry name" value="MshD_Acetyltransferase"/>
</dbReference>
<organism evidence="2 3">
    <name type="scientific">Vagococcus salmoninarum</name>
    <dbReference type="NCBI Taxonomy" id="2739"/>
    <lineage>
        <taxon>Bacteria</taxon>
        <taxon>Bacillati</taxon>
        <taxon>Bacillota</taxon>
        <taxon>Bacilli</taxon>
        <taxon>Lactobacillales</taxon>
        <taxon>Enterococcaceae</taxon>
        <taxon>Vagococcus</taxon>
    </lineage>
</organism>
<keyword evidence="3" id="KW-1185">Reference proteome</keyword>
<dbReference type="CDD" id="cd04301">
    <property type="entry name" value="NAT_SF"/>
    <property type="match status" value="1"/>
</dbReference>
<dbReference type="InterPro" id="IPR016181">
    <property type="entry name" value="Acyl_CoA_acyltransferase"/>
</dbReference>
<protein>
    <recommendedName>
        <fullName evidence="1">N-acetyltransferase domain-containing protein</fullName>
    </recommendedName>
</protein>
<reference evidence="2 3" key="1">
    <citation type="submission" date="2017-05" db="EMBL/GenBank/DDBJ databases">
        <title>Vagococcus spp. assemblies.</title>
        <authorList>
            <person name="Gulvik C.A."/>
        </authorList>
    </citation>
    <scope>NUCLEOTIDE SEQUENCE [LARGE SCALE GENOMIC DNA]</scope>
    <source>
        <strain evidence="2 3">NCFB 2777</strain>
    </source>
</reference>
<dbReference type="GO" id="GO:0016747">
    <property type="term" value="F:acyltransferase activity, transferring groups other than amino-acyl groups"/>
    <property type="evidence" value="ECO:0007669"/>
    <property type="project" value="InterPro"/>
</dbReference>
<evidence type="ECO:0000259" key="1">
    <source>
        <dbReference type="PROSITE" id="PS51186"/>
    </source>
</evidence>
<feature type="domain" description="N-acetyltransferase" evidence="1">
    <location>
        <begin position="3"/>
        <end position="156"/>
    </location>
</feature>
<dbReference type="EMBL" id="NGJU01000002">
    <property type="protein sequence ID" value="RST97534.1"/>
    <property type="molecule type" value="Genomic_DNA"/>
</dbReference>
<dbReference type="Gene3D" id="3.40.630.30">
    <property type="match status" value="1"/>
</dbReference>
<sequence>MEIDLKKLSDLPFSEVTDLWNLAFSDYLVPINMSQTQLADRFTHLGLSKSLSLVAVQGGELVGILLYGEQDYQGKKQGWIGGMAVIPGKRQLGIAQLLMTAALGQGRARGLDELLLEVISSNSKAIKLYEKIGFNSLTEVLNGHIDLKVVDPQKKPHLVLKSVPVTKQQQLLESPVVIWQNRLVTPGELALVTDGKDEIGFVFYSSIISEKRLVIKQVLVLQERQTFLEELLLSLRDYQDVEKITFSNLDLKDPINEQLSKQVLDRGVSQIQMIYRY</sequence>
<dbReference type="Pfam" id="PF00583">
    <property type="entry name" value="Acetyltransf_1"/>
    <property type="match status" value="1"/>
</dbReference>
<evidence type="ECO:0000313" key="2">
    <source>
        <dbReference type="EMBL" id="RST97534.1"/>
    </source>
</evidence>
<dbReference type="AlphaFoldDB" id="A0A429ZUW7"/>
<dbReference type="InterPro" id="IPR000182">
    <property type="entry name" value="GNAT_dom"/>
</dbReference>
<evidence type="ECO:0000313" key="3">
    <source>
        <dbReference type="Proteomes" id="UP000287239"/>
    </source>
</evidence>
<comment type="caution">
    <text evidence="2">The sequence shown here is derived from an EMBL/GenBank/DDBJ whole genome shotgun (WGS) entry which is preliminary data.</text>
</comment>
<proteinExistence type="predicted"/>
<accession>A0A429ZUW7</accession>
<dbReference type="Proteomes" id="UP000287239">
    <property type="component" value="Unassembled WGS sequence"/>
</dbReference>
<name>A0A429ZUW7_9ENTE</name>